<comment type="caution">
    <text evidence="3">The sequence shown here is derived from an EMBL/GenBank/DDBJ whole genome shotgun (WGS) entry which is preliminary data.</text>
</comment>
<evidence type="ECO:0000256" key="1">
    <source>
        <dbReference type="SAM" id="Coils"/>
    </source>
</evidence>
<dbReference type="Proteomes" id="UP000242164">
    <property type="component" value="Unassembled WGS sequence"/>
</dbReference>
<feature type="coiled-coil region" evidence="1">
    <location>
        <begin position="219"/>
        <end position="260"/>
    </location>
</feature>
<protein>
    <submittedName>
        <fullName evidence="3">Motility gene repressor MogR</fullName>
    </submittedName>
</protein>
<keyword evidence="1" id="KW-0175">Coiled coil</keyword>
<feature type="domain" description="Motility repressor MogR DNA-binding" evidence="2">
    <location>
        <begin position="12"/>
        <end position="159"/>
    </location>
</feature>
<gene>
    <name evidence="3" type="ORF">BCB44BAC_01501</name>
</gene>
<name>A0AAX2CFI3_9BACI</name>
<organism evidence="3 4">
    <name type="scientific">Bacillus cytotoxicus</name>
    <dbReference type="NCBI Taxonomy" id="580165"/>
    <lineage>
        <taxon>Bacteria</taxon>
        <taxon>Bacillati</taxon>
        <taxon>Bacillota</taxon>
        <taxon>Bacilli</taxon>
        <taxon>Bacillales</taxon>
        <taxon>Bacillaceae</taxon>
        <taxon>Bacillus</taxon>
        <taxon>Bacillus cereus group</taxon>
    </lineage>
</organism>
<evidence type="ECO:0000259" key="2">
    <source>
        <dbReference type="Pfam" id="PF12181"/>
    </source>
</evidence>
<dbReference type="AlphaFoldDB" id="A0AAX2CFI3"/>
<dbReference type="InterPro" id="IPR021009">
    <property type="entry name" value="MogR_DNA-bd"/>
</dbReference>
<sequence>MYHHKAINVLSLLQNMSNDKKNDTYLESEFKKIEKQFQVGYEELVDLYNRMVLFQIDIEKNGGMSAYEKSNITWLKSELELLYAVYQFCQRHDLNIANISKYISKKELNLFQKTESQLQNTYYKLKKEEIPFENIKKQKPGRKRKYVTVKETSPEWKQERREIASTDISKVETEYNLVTVLSGIVDNFETISEHSEKKEYELHQFMEGIYKLSSIAAGRVKEETDTNNLEGELEFLRKENERLNREKEELITDMKEITHHLIHFITSSDIDQIRSLPYFVDVCKQDLHKLGLYNAQDSKMKIMIDRNGQVMTVTQ</sequence>
<evidence type="ECO:0000313" key="3">
    <source>
        <dbReference type="EMBL" id="SCL89307.1"/>
    </source>
</evidence>
<dbReference type="Pfam" id="PF12181">
    <property type="entry name" value="MogR_DNAbind"/>
    <property type="match status" value="1"/>
</dbReference>
<dbReference type="EMBL" id="FMIK01000020">
    <property type="protein sequence ID" value="SCL89307.1"/>
    <property type="molecule type" value="Genomic_DNA"/>
</dbReference>
<dbReference type="InterPro" id="IPR038245">
    <property type="entry name" value="MogR_DNA-bd_sf"/>
</dbReference>
<proteinExistence type="predicted"/>
<dbReference type="Gene3D" id="1.20.120.1030">
    <property type="entry name" value="Motility repressor MogR, DNA-binding domain"/>
    <property type="match status" value="1"/>
</dbReference>
<evidence type="ECO:0000313" key="4">
    <source>
        <dbReference type="Proteomes" id="UP000242164"/>
    </source>
</evidence>
<dbReference type="RefSeq" id="WP_087098281.1">
    <property type="nucleotide sequence ID" value="NZ_CP066179.1"/>
</dbReference>
<reference evidence="3 4" key="1">
    <citation type="submission" date="2016-08" db="EMBL/GenBank/DDBJ databases">
        <authorList>
            <person name="Loux V."/>
            <person name="Rue O."/>
        </authorList>
    </citation>
    <scope>NUCLEOTIDE SEQUENCE [LARGE SCALE GENOMIC DNA]</scope>
    <source>
        <strain evidence="3 4">AFSSA_08CEB44bac</strain>
    </source>
</reference>
<accession>A0AAX2CFI3</accession>